<dbReference type="EMBL" id="CM023473">
    <property type="protein sequence ID" value="KAH7953311.1"/>
    <property type="molecule type" value="Genomic_DNA"/>
</dbReference>
<organism evidence="1 2">
    <name type="scientific">Dermacentor silvarum</name>
    <name type="common">Tick</name>
    <dbReference type="NCBI Taxonomy" id="543639"/>
    <lineage>
        <taxon>Eukaryota</taxon>
        <taxon>Metazoa</taxon>
        <taxon>Ecdysozoa</taxon>
        <taxon>Arthropoda</taxon>
        <taxon>Chelicerata</taxon>
        <taxon>Arachnida</taxon>
        <taxon>Acari</taxon>
        <taxon>Parasitiformes</taxon>
        <taxon>Ixodida</taxon>
        <taxon>Ixodoidea</taxon>
        <taxon>Ixodidae</taxon>
        <taxon>Rhipicephalinae</taxon>
        <taxon>Dermacentor</taxon>
    </lineage>
</organism>
<sequence length="238" mass="26727">MMMLMRSRLEWLEVTLPLYIEELKKNSTSPRGFLTKETCEALLLTIYSTVACIRYLLKSEDFRFVLTRKFSSDPTESLFGTLRRSLGCNDQLDVRSAISGLEKLLKTGIAILSENSNVLHKQEPGHVDVLSAPVAALPVHCSVLSAVAVKELDRLKRNAVPTYPNLQVSTAVYVGGYIARVVREHVECQDCCSLMTKPLTGQPLQQFTRHQDRGGLLYPSDEILYVLEGLRMFVHIAL</sequence>
<name>A0ACB8CW24_DERSI</name>
<proteinExistence type="predicted"/>
<gene>
    <name evidence="1" type="ORF">HPB49_007026</name>
</gene>
<keyword evidence="2" id="KW-1185">Reference proteome</keyword>
<comment type="caution">
    <text evidence="1">The sequence shown here is derived from an EMBL/GenBank/DDBJ whole genome shotgun (WGS) entry which is preliminary data.</text>
</comment>
<accession>A0ACB8CW24</accession>
<dbReference type="Proteomes" id="UP000821865">
    <property type="component" value="Chromosome 4"/>
</dbReference>
<reference evidence="1" key="1">
    <citation type="submission" date="2020-05" db="EMBL/GenBank/DDBJ databases">
        <title>Large-scale comparative analyses of tick genomes elucidate their genetic diversity and vector capacities.</title>
        <authorList>
            <person name="Jia N."/>
            <person name="Wang J."/>
            <person name="Shi W."/>
            <person name="Du L."/>
            <person name="Sun Y."/>
            <person name="Zhan W."/>
            <person name="Jiang J."/>
            <person name="Wang Q."/>
            <person name="Zhang B."/>
            <person name="Ji P."/>
            <person name="Sakyi L.B."/>
            <person name="Cui X."/>
            <person name="Yuan T."/>
            <person name="Jiang B."/>
            <person name="Yang W."/>
            <person name="Lam T.T.-Y."/>
            <person name="Chang Q."/>
            <person name="Ding S."/>
            <person name="Wang X."/>
            <person name="Zhu J."/>
            <person name="Ruan X."/>
            <person name="Zhao L."/>
            <person name="Wei J."/>
            <person name="Que T."/>
            <person name="Du C."/>
            <person name="Cheng J."/>
            <person name="Dai P."/>
            <person name="Han X."/>
            <person name="Huang E."/>
            <person name="Gao Y."/>
            <person name="Liu J."/>
            <person name="Shao H."/>
            <person name="Ye R."/>
            <person name="Li L."/>
            <person name="Wei W."/>
            <person name="Wang X."/>
            <person name="Wang C."/>
            <person name="Yang T."/>
            <person name="Huo Q."/>
            <person name="Li W."/>
            <person name="Guo W."/>
            <person name="Chen H."/>
            <person name="Zhou L."/>
            <person name="Ni X."/>
            <person name="Tian J."/>
            <person name="Zhou Y."/>
            <person name="Sheng Y."/>
            <person name="Liu T."/>
            <person name="Pan Y."/>
            <person name="Xia L."/>
            <person name="Li J."/>
            <person name="Zhao F."/>
            <person name="Cao W."/>
        </authorList>
    </citation>
    <scope>NUCLEOTIDE SEQUENCE</scope>
    <source>
        <strain evidence="1">Dsil-2018</strain>
    </source>
</reference>
<protein>
    <submittedName>
        <fullName evidence="1">Uncharacterized protein</fullName>
    </submittedName>
</protein>
<evidence type="ECO:0000313" key="2">
    <source>
        <dbReference type="Proteomes" id="UP000821865"/>
    </source>
</evidence>
<evidence type="ECO:0000313" key="1">
    <source>
        <dbReference type="EMBL" id="KAH7953311.1"/>
    </source>
</evidence>